<feature type="compositionally biased region" description="Basic and acidic residues" evidence="2">
    <location>
        <begin position="942"/>
        <end position="952"/>
    </location>
</feature>
<organism evidence="4 5">
    <name type="scientific">Cephalotrichum gorgonifer</name>
    <dbReference type="NCBI Taxonomy" id="2041049"/>
    <lineage>
        <taxon>Eukaryota</taxon>
        <taxon>Fungi</taxon>
        <taxon>Dikarya</taxon>
        <taxon>Ascomycota</taxon>
        <taxon>Pezizomycotina</taxon>
        <taxon>Sordariomycetes</taxon>
        <taxon>Hypocreomycetidae</taxon>
        <taxon>Microascales</taxon>
        <taxon>Microascaceae</taxon>
        <taxon>Cephalotrichum</taxon>
    </lineage>
</organism>
<feature type="compositionally biased region" description="Pro residues" evidence="2">
    <location>
        <begin position="199"/>
        <end position="214"/>
    </location>
</feature>
<comment type="caution">
    <text evidence="4">The sequence shown here is derived from an EMBL/GenBank/DDBJ whole genome shotgun (WGS) entry which is preliminary data.</text>
</comment>
<keyword evidence="1" id="KW-0728">SH3 domain</keyword>
<keyword evidence="5" id="KW-1185">Reference proteome</keyword>
<protein>
    <recommendedName>
        <fullName evidence="3">SH3 domain-containing protein</fullName>
    </recommendedName>
</protein>
<feature type="compositionally biased region" description="Low complexity" evidence="2">
    <location>
        <begin position="134"/>
        <end position="145"/>
    </location>
</feature>
<accession>A0AAE8MTB3</accession>
<evidence type="ECO:0000259" key="3">
    <source>
        <dbReference type="Pfam" id="PF14604"/>
    </source>
</evidence>
<feature type="compositionally biased region" description="Polar residues" evidence="2">
    <location>
        <begin position="462"/>
        <end position="517"/>
    </location>
</feature>
<feature type="compositionally biased region" description="Basic and acidic residues" evidence="2">
    <location>
        <begin position="436"/>
        <end position="445"/>
    </location>
</feature>
<dbReference type="Pfam" id="PF14604">
    <property type="entry name" value="SH3_9"/>
    <property type="match status" value="1"/>
</dbReference>
<dbReference type="EMBL" id="ONZQ02000003">
    <property type="protein sequence ID" value="SPN99624.1"/>
    <property type="molecule type" value="Genomic_DNA"/>
</dbReference>
<name>A0AAE8MTB3_9PEZI</name>
<feature type="region of interest" description="Disordered" evidence="2">
    <location>
        <begin position="320"/>
        <end position="413"/>
    </location>
</feature>
<feature type="region of interest" description="Disordered" evidence="2">
    <location>
        <begin position="253"/>
        <end position="272"/>
    </location>
</feature>
<evidence type="ECO:0000313" key="4">
    <source>
        <dbReference type="EMBL" id="SPN99624.1"/>
    </source>
</evidence>
<feature type="domain" description="SH3" evidence="3">
    <location>
        <begin position="853"/>
        <end position="905"/>
    </location>
</feature>
<evidence type="ECO:0000256" key="2">
    <source>
        <dbReference type="SAM" id="MobiDB-lite"/>
    </source>
</evidence>
<gene>
    <name evidence="4" type="ORF">DNG_02476</name>
</gene>
<feature type="region of interest" description="Disordered" evidence="2">
    <location>
        <begin position="429"/>
        <end position="450"/>
    </location>
</feature>
<dbReference type="SUPFAM" id="SSF50044">
    <property type="entry name" value="SH3-domain"/>
    <property type="match status" value="1"/>
</dbReference>
<dbReference type="InterPro" id="IPR036028">
    <property type="entry name" value="SH3-like_dom_sf"/>
</dbReference>
<dbReference type="InterPro" id="IPR001452">
    <property type="entry name" value="SH3_domain"/>
</dbReference>
<feature type="region of interest" description="Disordered" evidence="2">
    <location>
        <begin position="912"/>
        <end position="973"/>
    </location>
</feature>
<sequence>MDLVDDLVLTPFKEIVDKAQTAVDNAGDDNPDMLKASQTLLKEGQRALKRIEPICKKHFEEYGTNFTDALKENDEIAQYRSELNDFLWEFDDYIEVDEFDPDEFTKLQKLSRKAAPRVYDIIMRMKLEPAPRDATPLSPTLSAAAPVPPAPPAQPSPSDSGLSSPVKGRRSANSDIGDPNGMPPPPLETMMRRPIPSRTTPPPMAPLPMPPPRRSLPATPVEAEHSGPAEFPVPPVPPTLNPWDIKTKPSTINHLQHATRPPSLPERRRPHAPTQADLALLPHIDVQPLMPDMHLNPRYSQMLQDAQPRHTHTLLAQELQQRRSPTPQHDLQQRHSQQSNDAQQRHSQQSNDGQQRHSQQSNDAQQRHSQQSNDAQQRHSQQSNDSHQTFSQPPLSPTSITSSQPLNESPTLGMAQPAIPQYARARMVGFPPTSHRPLDHSIPEHDEVDGNGYAFVQQPQQYGDRNYSGSSHPVTSLSRQHSGSDSFRSSVYGTNSSTGDNRTSGTSVSVYGTNSSIGDHHTSGHSANEGSVGSPVFSQGPTPGTPASPRDSGGLQVVPMASRENEGLIPVEPDKMTQGTPLPTRPARDTSITLSSSFYVMKGFCEGAKEVMRGELGVKKVKKPTFMGSQLTAKCTHCFYELDWKEIELDINQSNDANFAIGDVGFRIRFLQKSHLPTRRADEALYGCVFCIQEGHTSQDGDATVFFSQRELCEHLARHSRPLPHVGGVTVVDEPTIPLGMRTSYDVHLRVPPAPSALDDKWDEIAMRPTVTAKETVKKMYGMKLLHDRTPAFELAVGAKIIGVEFPEQYNGEWCMGYHEGKYASFPFEVARLEPPPPHELRMGGTSTVKAVARWKFVAKDKSKAEWLKFDKGDVISNINWSDRDHWCWSGTNSKGKWGIFPKSHLDLQTLRETEDSDRSSTLSGAASVKPKSILGRMTSSRKSDERPETPKIPKGAKGPKTEKASKPSGELG</sequence>
<proteinExistence type="predicted"/>
<feature type="compositionally biased region" description="Polar residues" evidence="2">
    <location>
        <begin position="524"/>
        <end position="542"/>
    </location>
</feature>
<feature type="region of interest" description="Disordered" evidence="2">
    <location>
        <begin position="130"/>
        <end position="236"/>
    </location>
</feature>
<feature type="compositionally biased region" description="Polar residues" evidence="2">
    <location>
        <begin position="320"/>
        <end position="410"/>
    </location>
</feature>
<dbReference type="Proteomes" id="UP001187682">
    <property type="component" value="Unassembled WGS sequence"/>
</dbReference>
<dbReference type="AlphaFoldDB" id="A0AAE8MTB3"/>
<evidence type="ECO:0000256" key="1">
    <source>
        <dbReference type="ARBA" id="ARBA00022443"/>
    </source>
</evidence>
<dbReference type="CDD" id="cd00174">
    <property type="entry name" value="SH3"/>
    <property type="match status" value="1"/>
</dbReference>
<evidence type="ECO:0000313" key="5">
    <source>
        <dbReference type="Proteomes" id="UP001187682"/>
    </source>
</evidence>
<feature type="region of interest" description="Disordered" evidence="2">
    <location>
        <begin position="462"/>
        <end position="589"/>
    </location>
</feature>
<reference evidence="4" key="1">
    <citation type="submission" date="2018-03" db="EMBL/GenBank/DDBJ databases">
        <authorList>
            <person name="Guldener U."/>
        </authorList>
    </citation>
    <scope>NUCLEOTIDE SEQUENCE</scope>
</reference>
<dbReference type="Gene3D" id="2.30.30.40">
    <property type="entry name" value="SH3 Domains"/>
    <property type="match status" value="1"/>
</dbReference>
<feature type="compositionally biased region" description="Pro residues" evidence="2">
    <location>
        <begin position="146"/>
        <end position="155"/>
    </location>
</feature>